<comment type="caution">
    <text evidence="1">The sequence shown here is derived from an EMBL/GenBank/DDBJ whole genome shotgun (WGS) entry which is preliminary data.</text>
</comment>
<protein>
    <submittedName>
        <fullName evidence="1">Uncharacterized protein</fullName>
    </submittedName>
</protein>
<evidence type="ECO:0000313" key="1">
    <source>
        <dbReference type="EMBL" id="POW04486.1"/>
    </source>
</evidence>
<reference evidence="2" key="3">
    <citation type="journal article" date="2018" name="Mol. Plant Microbe Interact.">
        <title>Genome sequence resources for the wheat stripe rust pathogen (Puccinia striiformis f. sp. tritici) and the barley stripe rust pathogen (Puccinia striiformis f. sp. hordei).</title>
        <authorList>
            <person name="Xia C."/>
            <person name="Wang M."/>
            <person name="Yin C."/>
            <person name="Cornejo O.E."/>
            <person name="Hulbert S.H."/>
            <person name="Chen X."/>
        </authorList>
    </citation>
    <scope>NUCLEOTIDE SEQUENCE [LARGE SCALE GENOMIC DNA]</scope>
    <source>
        <strain evidence="2">93TX-2</strain>
    </source>
</reference>
<accession>A0A2S4V4M5</accession>
<dbReference type="Proteomes" id="UP000238274">
    <property type="component" value="Unassembled WGS sequence"/>
</dbReference>
<name>A0A2S4V4M5_9BASI</name>
<dbReference type="PANTHER" id="PTHR33069:SF3">
    <property type="entry name" value="DYNEIN HEAVY CHAIN TAIL DOMAIN-CONTAINING PROTEIN"/>
    <property type="match status" value="1"/>
</dbReference>
<reference evidence="2" key="2">
    <citation type="journal article" date="2018" name="BMC Genomics">
        <title>Genomic insights into host adaptation between the wheat stripe rust pathogen (Puccinia striiformis f. sp. tritici) and the barley stripe rust pathogen (Puccinia striiformis f. sp. hordei).</title>
        <authorList>
            <person name="Xia C."/>
            <person name="Wang M."/>
            <person name="Yin C."/>
            <person name="Cornejo O.E."/>
            <person name="Hulbert S.H."/>
            <person name="Chen X."/>
        </authorList>
    </citation>
    <scope>NUCLEOTIDE SEQUENCE [LARGE SCALE GENOMIC DNA]</scope>
    <source>
        <strain evidence="2">93TX-2</strain>
    </source>
</reference>
<reference evidence="1 2" key="1">
    <citation type="submission" date="2017-12" db="EMBL/GenBank/DDBJ databases">
        <title>Gene loss provides genomic basis for host adaptation in cereal stripe rust fungi.</title>
        <authorList>
            <person name="Xia C."/>
        </authorList>
    </citation>
    <scope>NUCLEOTIDE SEQUENCE [LARGE SCALE GENOMIC DNA]</scope>
    <source>
        <strain evidence="1 2">93TX-2</strain>
    </source>
</reference>
<dbReference type="VEuPathDB" id="FungiDB:PSHT_11205"/>
<organism evidence="1 2">
    <name type="scientific">Puccinia striiformis</name>
    <dbReference type="NCBI Taxonomy" id="27350"/>
    <lineage>
        <taxon>Eukaryota</taxon>
        <taxon>Fungi</taxon>
        <taxon>Dikarya</taxon>
        <taxon>Basidiomycota</taxon>
        <taxon>Pucciniomycotina</taxon>
        <taxon>Pucciniomycetes</taxon>
        <taxon>Pucciniales</taxon>
        <taxon>Pucciniaceae</taxon>
        <taxon>Puccinia</taxon>
    </lineage>
</organism>
<evidence type="ECO:0000313" key="2">
    <source>
        <dbReference type="Proteomes" id="UP000238274"/>
    </source>
</evidence>
<keyword evidence="2" id="KW-1185">Reference proteome</keyword>
<dbReference type="PANTHER" id="PTHR33069">
    <property type="entry name" value="CHROMOSOME 7, WHOLE GENOME SHOTGUN SEQUENCE-RELATED"/>
    <property type="match status" value="1"/>
</dbReference>
<dbReference type="AlphaFoldDB" id="A0A2S4V4M5"/>
<gene>
    <name evidence="1" type="ORF">PSHT_11205</name>
</gene>
<dbReference type="EMBL" id="PKSM01000183">
    <property type="protein sequence ID" value="POW04486.1"/>
    <property type="molecule type" value="Genomic_DNA"/>
</dbReference>
<proteinExistence type="predicted"/>
<sequence length="110" mass="12355">MSSDQLQSLADFPLRVSGELEALLSALDKADTSYGVATIHEIEKIAESIKPIFESAWLLALHHIVPLIPDTNDSPTQNYWKNWLIMWNTQFDLAISKFIHAAKAFEDTAV</sequence>